<dbReference type="WormBase" id="K12H6.7">
    <property type="protein sequence ID" value="CE20010"/>
    <property type="gene ID" value="WBGene00019687"/>
</dbReference>
<dbReference type="InParanoid" id="Q9N5G8"/>
<dbReference type="PeptideAtlas" id="Q9N5G8"/>
<dbReference type="RefSeq" id="NP_494379.1">
    <property type="nucleotide sequence ID" value="NM_061978.1"/>
</dbReference>
<dbReference type="CTD" id="187345"/>
<dbReference type="FunCoup" id="Q9N5G8">
    <property type="interactions" value="3"/>
</dbReference>
<dbReference type="EMBL" id="BX284602">
    <property type="protein sequence ID" value="CCD72962.1"/>
    <property type="molecule type" value="Genomic_DNA"/>
</dbReference>
<sequence length="281" mass="32661">MGRIYLKKAKSEEDLLKRGRPFTVEVDELKIPFCVSPVTNTFDNKKKVFLTFLGPVKQFHEAIHLCITSLYRPTPYNKYELTTNVDDLTCTPDIKNMKESYLATIKSESLNASTIDNFLSKKTSIEKLTLGMKVLDNFQEDSAIFRMKYFWFTYSLEHAPIVLSKFQGTHLWMTDANIKNEDIISFLNTWQNSECDRKIFEIKVSEGMNPLNPDIVYEDIDVSDWDPAERPKEFNFVSTFFPENFNKVYDCSTWMDIKRSGDGKIASICITSNAFKFLVWD</sequence>
<dbReference type="PaxDb" id="6239-K12H6.7"/>
<dbReference type="PhylomeDB" id="Q9N5G8"/>
<evidence type="ECO:0000313" key="2">
    <source>
        <dbReference type="Proteomes" id="UP000001940"/>
    </source>
</evidence>
<dbReference type="GeneID" id="187345"/>
<dbReference type="UCSC" id="K12H6.7">
    <property type="organism name" value="c. elegans"/>
</dbReference>
<dbReference type="PANTHER" id="PTHR21503:SF8">
    <property type="entry name" value="F-BOX ASSOCIATED DOMAIN-CONTAINING PROTEIN-RELATED"/>
    <property type="match status" value="1"/>
</dbReference>
<accession>Q9N5G8</accession>
<dbReference type="OrthoDB" id="5908872at2759"/>
<proteinExistence type="predicted"/>
<dbReference type="DIP" id="DIP-26866N"/>
<dbReference type="Proteomes" id="UP000001940">
    <property type="component" value="Chromosome II"/>
</dbReference>
<dbReference type="PANTHER" id="PTHR21503">
    <property type="entry name" value="F-BOX-CONTAINING HYPOTHETICAL PROTEIN C.ELEGANS"/>
    <property type="match status" value="1"/>
</dbReference>
<gene>
    <name evidence="1" type="ORF">CELE_K12H6.7</name>
    <name evidence="1 3" type="ORF">K12H6.7</name>
</gene>
<evidence type="ECO:0000313" key="1">
    <source>
        <dbReference type="EMBL" id="CCD72962.1"/>
    </source>
</evidence>
<dbReference type="AlphaFoldDB" id="Q9N5G8"/>
<dbReference type="IntAct" id="Q9N5G8">
    <property type="interactions" value="1"/>
</dbReference>
<dbReference type="Bgee" id="WBGene00019687">
    <property type="expression patterns" value="Expressed in embryo and 3 other cell types or tissues"/>
</dbReference>
<reference evidence="1 2" key="1">
    <citation type="journal article" date="1998" name="Science">
        <title>Genome sequence of the nematode C. elegans: a platform for investigating biology.</title>
        <authorList>
            <consortium name="The C. elegans sequencing consortium"/>
            <person name="Sulson J.E."/>
            <person name="Waterston R."/>
        </authorList>
    </citation>
    <scope>NUCLEOTIDE SEQUENCE [LARGE SCALE GENOMIC DNA]</scope>
    <source>
        <strain evidence="1 2">Bristol N2</strain>
    </source>
</reference>
<organism evidence="1 2">
    <name type="scientific">Caenorhabditis elegans</name>
    <dbReference type="NCBI Taxonomy" id="6239"/>
    <lineage>
        <taxon>Eukaryota</taxon>
        <taxon>Metazoa</taxon>
        <taxon>Ecdysozoa</taxon>
        <taxon>Nematoda</taxon>
        <taxon>Chromadorea</taxon>
        <taxon>Rhabditida</taxon>
        <taxon>Rhabditina</taxon>
        <taxon>Rhabditomorpha</taxon>
        <taxon>Rhabditoidea</taxon>
        <taxon>Rhabditidae</taxon>
        <taxon>Peloderinae</taxon>
        <taxon>Caenorhabditis</taxon>
    </lineage>
</organism>
<dbReference type="HOGENOM" id="CLU_977373_0_0_1"/>
<dbReference type="OMA" id="RIRINCE"/>
<evidence type="ECO:0000313" key="3">
    <source>
        <dbReference type="WormBase" id="K12H6.7"/>
    </source>
</evidence>
<dbReference type="KEGG" id="cel:CELE_K12H6.7"/>
<protein>
    <submittedName>
        <fullName evidence="1">FBA_2 domain-containing protein</fullName>
    </submittedName>
</protein>
<name>Q9N5G8_CAEEL</name>
<dbReference type="AGR" id="WB:WBGene00019687"/>
<keyword evidence="2" id="KW-1185">Reference proteome</keyword>